<keyword evidence="2" id="KW-1133">Transmembrane helix</keyword>
<evidence type="ECO:0000256" key="2">
    <source>
        <dbReference type="SAM" id="Phobius"/>
    </source>
</evidence>
<dbReference type="RefSeq" id="WP_114829758.1">
    <property type="nucleotide sequence ID" value="NZ_QQTO01000033.1"/>
</dbReference>
<evidence type="ECO:0000256" key="1">
    <source>
        <dbReference type="SAM" id="MobiDB-lite"/>
    </source>
</evidence>
<protein>
    <submittedName>
        <fullName evidence="3">Uncharacterized protein</fullName>
    </submittedName>
</protein>
<dbReference type="AlphaFoldDB" id="A0A370L5V2"/>
<dbReference type="EMBL" id="QQTP01000006">
    <property type="protein sequence ID" value="RDJ24662.1"/>
    <property type="molecule type" value="Genomic_DNA"/>
</dbReference>
<keyword evidence="2" id="KW-0472">Membrane</keyword>
<feature type="region of interest" description="Disordered" evidence="1">
    <location>
        <begin position="124"/>
        <end position="163"/>
    </location>
</feature>
<keyword evidence="2" id="KW-0812">Transmembrane</keyword>
<evidence type="ECO:0000313" key="4">
    <source>
        <dbReference type="Proteomes" id="UP000255207"/>
    </source>
</evidence>
<feature type="transmembrane region" description="Helical" evidence="2">
    <location>
        <begin position="37"/>
        <end position="56"/>
    </location>
</feature>
<dbReference type="OrthoDB" id="9807941at2"/>
<evidence type="ECO:0000313" key="3">
    <source>
        <dbReference type="EMBL" id="RDJ24662.1"/>
    </source>
</evidence>
<feature type="compositionally biased region" description="Basic and acidic residues" evidence="1">
    <location>
        <begin position="129"/>
        <end position="138"/>
    </location>
</feature>
<feature type="transmembrane region" description="Helical" evidence="2">
    <location>
        <begin position="62"/>
        <end position="84"/>
    </location>
</feature>
<proteinExistence type="predicted"/>
<feature type="transmembrane region" description="Helical" evidence="2">
    <location>
        <begin position="6"/>
        <end position="25"/>
    </location>
</feature>
<keyword evidence="4" id="KW-1185">Reference proteome</keyword>
<sequence>MLYLATQYAWFLLAAFAMGGVMGWISCTGRLRFSGPLPYLAGAWLVVAALTGLQGVNGAAALWIETGLLYLAAYLVGCGLACLIRGTLMSAMPEPVAAGSATAKQLDGVVPPIEITARDVAEASAEVSKPGDAKKTLDGAKAAAETAKPARRKRPKPEDPDKA</sequence>
<accession>A0A370L5V2</accession>
<comment type="caution">
    <text evidence="3">The sequence shown here is derived from an EMBL/GenBank/DDBJ whole genome shotgun (WGS) entry which is preliminary data.</text>
</comment>
<reference evidence="4" key="1">
    <citation type="submission" date="2018-07" db="EMBL/GenBank/DDBJ databases">
        <authorList>
            <person name="Safronova V.I."/>
            <person name="Chirak E.R."/>
            <person name="Sazanova A.L."/>
        </authorList>
    </citation>
    <scope>NUCLEOTIDE SEQUENCE [LARGE SCALE GENOMIC DNA]</scope>
    <source>
        <strain evidence="4">RCAM04685</strain>
    </source>
</reference>
<gene>
    <name evidence="3" type="ORF">DWE98_13370</name>
</gene>
<organism evidence="3 4">
    <name type="scientific">Bosea caraganae</name>
    <dbReference type="NCBI Taxonomy" id="2763117"/>
    <lineage>
        <taxon>Bacteria</taxon>
        <taxon>Pseudomonadati</taxon>
        <taxon>Pseudomonadota</taxon>
        <taxon>Alphaproteobacteria</taxon>
        <taxon>Hyphomicrobiales</taxon>
        <taxon>Boseaceae</taxon>
        <taxon>Bosea</taxon>
    </lineage>
</organism>
<name>A0A370L5V2_9HYPH</name>
<dbReference type="Proteomes" id="UP000255207">
    <property type="component" value="Unassembled WGS sequence"/>
</dbReference>